<feature type="domain" description="Receptor ligand binding region" evidence="5">
    <location>
        <begin position="524"/>
        <end position="733"/>
    </location>
</feature>
<keyword evidence="4" id="KW-0472">Membrane</keyword>
<dbReference type="GO" id="GO:0017046">
    <property type="term" value="F:peptide hormone binding"/>
    <property type="evidence" value="ECO:0007669"/>
    <property type="project" value="TreeGrafter"/>
</dbReference>
<dbReference type="AlphaFoldDB" id="A0A9X6NDY4"/>
<dbReference type="InterPro" id="IPR001828">
    <property type="entry name" value="ANF_lig-bd_rcpt"/>
</dbReference>
<keyword evidence="3" id="KW-1133">Transmembrane helix</keyword>
<feature type="domain" description="Receptor ligand binding region" evidence="5">
    <location>
        <begin position="108"/>
        <end position="363"/>
    </location>
</feature>
<accession>A0A9X6NDY4</accession>
<gene>
    <name evidence="6" type="ORF">BV898_15858</name>
</gene>
<dbReference type="OrthoDB" id="6158579at2759"/>
<dbReference type="PANTHER" id="PTHR44755:SF8">
    <property type="entry name" value="RECEPTOR LIGAND BINDING REGION DOMAIN-CONTAINING PROTEIN"/>
    <property type="match status" value="1"/>
</dbReference>
<dbReference type="InterPro" id="IPR028082">
    <property type="entry name" value="Peripla_BP_I"/>
</dbReference>
<dbReference type="Proteomes" id="UP000192578">
    <property type="component" value="Unassembled WGS sequence"/>
</dbReference>
<evidence type="ECO:0000313" key="7">
    <source>
        <dbReference type="Proteomes" id="UP000192578"/>
    </source>
</evidence>
<evidence type="ECO:0000313" key="6">
    <source>
        <dbReference type="EMBL" id="OWA51373.1"/>
    </source>
</evidence>
<reference evidence="7" key="1">
    <citation type="submission" date="2017-01" db="EMBL/GenBank/DDBJ databases">
        <title>Comparative genomics of anhydrobiosis in the tardigrade Hypsibius dujardini.</title>
        <authorList>
            <person name="Yoshida Y."/>
            <person name="Koutsovoulos G."/>
            <person name="Laetsch D."/>
            <person name="Stevens L."/>
            <person name="Kumar S."/>
            <person name="Horikawa D."/>
            <person name="Ishino K."/>
            <person name="Komine S."/>
            <person name="Tomita M."/>
            <person name="Blaxter M."/>
            <person name="Arakawa K."/>
        </authorList>
    </citation>
    <scope>NUCLEOTIDE SEQUENCE [LARGE SCALE GENOMIC DNA]</scope>
    <source>
        <strain evidence="7">Z151</strain>
    </source>
</reference>
<dbReference type="Pfam" id="PF01094">
    <property type="entry name" value="ANF_receptor"/>
    <property type="match status" value="2"/>
</dbReference>
<sequence>MARFVAKFVFVHSVLHRAFISGVVTDGLLPRVHIVSPGFFGWSQPASLSYFAPAVDTGLAVVRRKYPHFNWTSEFLTGDDMNDCFTLRDNIQYQLSKWYYNRQYADDVLTVIVAPGCFESRFLNQLAAGWDVPLITGLDYTDNMGDRREFPTYVTTSPLTPVNGVIFCALFARMNWTRLYLLHDTVSGPYYAFQASVLPLSIPANCRTLVTQQRFASTNRNVSLLLQPILRDFNSKSRVLLYLGLTNGLRLILTEAANLNMTSGEHVMREAYRAVMLVKLVDTTTYSTPPIRQFASEWRALARDKYNNTNLRHDLMLNILIAGHTAVELMAEAIQLAAPRGWNQTPPSGKLLADHLLNQTFDLDIGKARILKQGQLSVRHVATCFDLPQGSFSTCLISRNDALTERFLWDRDTSASWFGGQSFPVDEPRCGFDGQRNECASKSNLRDRLAFGVVGPSRRLCRISLQPWKLFGGSPSKVPALQLDVRIPAEDSVKDCYSLRDNIQHELARWYYARPDGADNMLTVIITPGCYESQYLSQFAAGWDVLLITSLGYAENMGDRREFPTYVTTSPLTPKNDVLFCALFAQMNWTRLYLLQDTGRDTNAQYYASQAAYLPLSIPAYCRVQLTRQQFSSTAANVSQQLQPILRDFNSRSRVLLFMGTANGLRTVLIDANRLNMTSGEHVFLAYTMIDGKDSHFTWETQNEDDELVRRAYRAVMLIKLIDMTTYSFPPMRQLATEWLALAQAKYNYTNLPSDLVNLAVIP</sequence>
<comment type="subcellular location">
    <subcellularLocation>
        <location evidence="1">Membrane</location>
    </subcellularLocation>
</comment>
<evidence type="ECO:0000256" key="4">
    <source>
        <dbReference type="ARBA" id="ARBA00023136"/>
    </source>
</evidence>
<dbReference type="GO" id="GO:0007165">
    <property type="term" value="P:signal transduction"/>
    <property type="evidence" value="ECO:0007669"/>
    <property type="project" value="TreeGrafter"/>
</dbReference>
<keyword evidence="2" id="KW-0812">Transmembrane</keyword>
<evidence type="ECO:0000256" key="3">
    <source>
        <dbReference type="ARBA" id="ARBA00022989"/>
    </source>
</evidence>
<dbReference type="Gene3D" id="3.40.50.2300">
    <property type="match status" value="3"/>
</dbReference>
<evidence type="ECO:0000256" key="1">
    <source>
        <dbReference type="ARBA" id="ARBA00004370"/>
    </source>
</evidence>
<dbReference type="GO" id="GO:0016020">
    <property type="term" value="C:membrane"/>
    <property type="evidence" value="ECO:0007669"/>
    <property type="project" value="UniProtKB-SubCell"/>
</dbReference>
<keyword evidence="7" id="KW-1185">Reference proteome</keyword>
<protein>
    <recommendedName>
        <fullName evidence="5">Receptor ligand binding region domain-containing protein</fullName>
    </recommendedName>
</protein>
<evidence type="ECO:0000256" key="2">
    <source>
        <dbReference type="ARBA" id="ARBA00022692"/>
    </source>
</evidence>
<comment type="caution">
    <text evidence="6">The sequence shown here is derived from an EMBL/GenBank/DDBJ whole genome shotgun (WGS) entry which is preliminary data.</text>
</comment>
<name>A0A9X6NDY4_HYPEX</name>
<organism evidence="6 7">
    <name type="scientific">Hypsibius exemplaris</name>
    <name type="common">Freshwater tardigrade</name>
    <dbReference type="NCBI Taxonomy" id="2072580"/>
    <lineage>
        <taxon>Eukaryota</taxon>
        <taxon>Metazoa</taxon>
        <taxon>Ecdysozoa</taxon>
        <taxon>Tardigrada</taxon>
        <taxon>Eutardigrada</taxon>
        <taxon>Parachela</taxon>
        <taxon>Hypsibioidea</taxon>
        <taxon>Hypsibiidae</taxon>
        <taxon>Hypsibius</taxon>
    </lineage>
</organism>
<dbReference type="PANTHER" id="PTHR44755">
    <property type="entry name" value="NATRIURETIC PEPTIDE RECEPTOR 3-RELATED"/>
    <property type="match status" value="1"/>
</dbReference>
<dbReference type="GO" id="GO:0038023">
    <property type="term" value="F:signaling receptor activity"/>
    <property type="evidence" value="ECO:0007669"/>
    <property type="project" value="TreeGrafter"/>
</dbReference>
<evidence type="ECO:0000259" key="5">
    <source>
        <dbReference type="Pfam" id="PF01094"/>
    </source>
</evidence>
<dbReference type="InterPro" id="IPR052612">
    <property type="entry name" value="ANP_Clearance_Receptor"/>
</dbReference>
<dbReference type="EMBL" id="MTYJ01000224">
    <property type="protein sequence ID" value="OWA51373.1"/>
    <property type="molecule type" value="Genomic_DNA"/>
</dbReference>
<proteinExistence type="predicted"/>
<dbReference type="SUPFAM" id="SSF53822">
    <property type="entry name" value="Periplasmic binding protein-like I"/>
    <property type="match status" value="2"/>
</dbReference>